<sequence>MVLLVLTVGYLRINDTTCRTCIARSTQLAAYLNGQGSCCQRLPRRRVLLLQQGAALGYEGQQISKNIGVAGQQISKHSIVE</sequence>
<evidence type="ECO:0000313" key="1">
    <source>
        <dbReference type="EMBL" id="WVZ49377.1"/>
    </source>
</evidence>
<dbReference type="AlphaFoldDB" id="A0AAQ3PFI3"/>
<reference evidence="1 2" key="1">
    <citation type="submission" date="2024-02" db="EMBL/GenBank/DDBJ databases">
        <title>High-quality chromosome-scale genome assembly of Pensacola bahiagrass (Paspalum notatum Flugge var. saurae).</title>
        <authorList>
            <person name="Vega J.M."/>
            <person name="Podio M."/>
            <person name="Orjuela J."/>
            <person name="Siena L.A."/>
            <person name="Pessino S.C."/>
            <person name="Combes M.C."/>
            <person name="Mariac C."/>
            <person name="Albertini E."/>
            <person name="Pupilli F."/>
            <person name="Ortiz J.P.A."/>
            <person name="Leblanc O."/>
        </authorList>
    </citation>
    <scope>NUCLEOTIDE SEQUENCE [LARGE SCALE GENOMIC DNA]</scope>
    <source>
        <strain evidence="1">R1</strain>
        <tissue evidence="1">Leaf</tissue>
    </source>
</reference>
<accession>A0AAQ3PFI3</accession>
<proteinExistence type="predicted"/>
<protein>
    <submittedName>
        <fullName evidence="1">Uncharacterized protein</fullName>
    </submittedName>
</protein>
<keyword evidence="2" id="KW-1185">Reference proteome</keyword>
<name>A0AAQ3PFI3_PASNO</name>
<gene>
    <name evidence="1" type="ORF">U9M48_000744</name>
</gene>
<dbReference type="EMBL" id="CP144745">
    <property type="protein sequence ID" value="WVZ49377.1"/>
    <property type="molecule type" value="Genomic_DNA"/>
</dbReference>
<dbReference type="Proteomes" id="UP001341281">
    <property type="component" value="Chromosome 01"/>
</dbReference>
<organism evidence="1 2">
    <name type="scientific">Paspalum notatum var. saurae</name>
    <dbReference type="NCBI Taxonomy" id="547442"/>
    <lineage>
        <taxon>Eukaryota</taxon>
        <taxon>Viridiplantae</taxon>
        <taxon>Streptophyta</taxon>
        <taxon>Embryophyta</taxon>
        <taxon>Tracheophyta</taxon>
        <taxon>Spermatophyta</taxon>
        <taxon>Magnoliopsida</taxon>
        <taxon>Liliopsida</taxon>
        <taxon>Poales</taxon>
        <taxon>Poaceae</taxon>
        <taxon>PACMAD clade</taxon>
        <taxon>Panicoideae</taxon>
        <taxon>Andropogonodae</taxon>
        <taxon>Paspaleae</taxon>
        <taxon>Paspalinae</taxon>
        <taxon>Paspalum</taxon>
    </lineage>
</organism>
<evidence type="ECO:0000313" key="2">
    <source>
        <dbReference type="Proteomes" id="UP001341281"/>
    </source>
</evidence>